<evidence type="ECO:0000256" key="2">
    <source>
        <dbReference type="ARBA" id="ARBA00004496"/>
    </source>
</evidence>
<feature type="compositionally biased region" description="Polar residues" evidence="8">
    <location>
        <begin position="180"/>
        <end position="189"/>
    </location>
</feature>
<evidence type="ECO:0000256" key="6">
    <source>
        <dbReference type="ARBA" id="ARBA00023242"/>
    </source>
</evidence>
<keyword evidence="5" id="KW-0963">Cytoplasm</keyword>
<dbReference type="InterPro" id="IPR039924">
    <property type="entry name" value="ICln/Lot5/Saf5"/>
</dbReference>
<organism evidence="9 11">
    <name type="scientific">Priapulus caudatus</name>
    <name type="common">Priapulid worm</name>
    <dbReference type="NCBI Taxonomy" id="37621"/>
    <lineage>
        <taxon>Eukaryota</taxon>
        <taxon>Metazoa</taxon>
        <taxon>Ecdysozoa</taxon>
        <taxon>Scalidophora</taxon>
        <taxon>Priapulida</taxon>
        <taxon>Priapulimorpha</taxon>
        <taxon>Priapulimorphida</taxon>
        <taxon>Priapulidae</taxon>
        <taxon>Priapulus</taxon>
    </lineage>
</organism>
<evidence type="ECO:0000256" key="8">
    <source>
        <dbReference type="SAM" id="MobiDB-lite"/>
    </source>
</evidence>
<dbReference type="RefSeq" id="XP_014673892.1">
    <property type="nucleotide sequence ID" value="XM_014818406.1"/>
</dbReference>
<gene>
    <name evidence="10 11" type="primary">LOC106814120</name>
</gene>
<evidence type="ECO:0000256" key="3">
    <source>
        <dbReference type="ARBA" id="ARBA00007054"/>
    </source>
</evidence>
<evidence type="ECO:0000313" key="9">
    <source>
        <dbReference type="Proteomes" id="UP000695022"/>
    </source>
</evidence>
<evidence type="ECO:0000256" key="7">
    <source>
        <dbReference type="ARBA" id="ARBA00045890"/>
    </source>
</evidence>
<dbReference type="PANTHER" id="PTHR21399">
    <property type="entry name" value="CHLORIDE CONDUCTANCE REGULATORY PROTEIN ICLN"/>
    <property type="match status" value="1"/>
</dbReference>
<feature type="compositionally biased region" description="Acidic residues" evidence="8">
    <location>
        <begin position="137"/>
        <end position="148"/>
    </location>
</feature>
<feature type="compositionally biased region" description="Acidic residues" evidence="8">
    <location>
        <begin position="86"/>
        <end position="107"/>
    </location>
</feature>
<proteinExistence type="inferred from homology"/>
<evidence type="ECO:0000256" key="5">
    <source>
        <dbReference type="ARBA" id="ARBA00022490"/>
    </source>
</evidence>
<keyword evidence="9" id="KW-1185">Reference proteome</keyword>
<protein>
    <recommendedName>
        <fullName evidence="4">Methylosome subunit pICln</fullName>
    </recommendedName>
</protein>
<evidence type="ECO:0000256" key="1">
    <source>
        <dbReference type="ARBA" id="ARBA00004123"/>
    </source>
</evidence>
<dbReference type="GeneID" id="106814120"/>
<keyword evidence="6" id="KW-0539">Nucleus</keyword>
<dbReference type="PANTHER" id="PTHR21399:SF0">
    <property type="entry name" value="METHYLOSOME SUBUNIT PICLN"/>
    <property type="match status" value="1"/>
</dbReference>
<feature type="region of interest" description="Disordered" evidence="8">
    <location>
        <begin position="86"/>
        <end position="111"/>
    </location>
</feature>
<dbReference type="RefSeq" id="XP_014673893.1">
    <property type="nucleotide sequence ID" value="XM_014818407.1"/>
</dbReference>
<dbReference type="Proteomes" id="UP000695022">
    <property type="component" value="Unplaced"/>
</dbReference>
<evidence type="ECO:0000313" key="11">
    <source>
        <dbReference type="RefSeq" id="XP_014673893.1"/>
    </source>
</evidence>
<dbReference type="Pfam" id="PF03517">
    <property type="entry name" value="Voldacs"/>
    <property type="match status" value="1"/>
</dbReference>
<dbReference type="Gene3D" id="2.30.29.30">
    <property type="entry name" value="Pleckstrin-homology domain (PH domain)/Phosphotyrosine-binding domain (PTB)"/>
    <property type="match status" value="1"/>
</dbReference>
<feature type="region of interest" description="Disordered" evidence="8">
    <location>
        <begin position="134"/>
        <end position="157"/>
    </location>
</feature>
<comment type="subcellular location">
    <subcellularLocation>
        <location evidence="2">Cytoplasm</location>
    </subcellularLocation>
    <subcellularLocation>
        <location evidence="1">Nucleus</location>
    </subcellularLocation>
</comment>
<reference evidence="10 11" key="1">
    <citation type="submission" date="2025-05" db="UniProtKB">
        <authorList>
            <consortium name="RefSeq"/>
        </authorList>
    </citation>
    <scope>IDENTIFICATION</scope>
</reference>
<comment type="function">
    <text evidence="7">Involved in both the assembly of spliceosomal snRNPs and the methylation of Sm proteins. Chaperone that regulates the assembly of spliceosomal U1, U2, U4 and U5 small nuclear ribonucleoproteins (snRNPs), the building blocks of the spliceosome, and thereby plays an important role in the splicing of cellular pre-mRNAs. Most spliceosomal snRNPs contain a common set of Sm proteins SNRPB, SNRPD1, SNRPD2, SNRPD3, SNRPE, SNRPF and SNRPG that assemble in a heptameric protein ring on the Sm site of the small nuclear RNA to form the core snRNP (Sm core). In the cytosol, the Sm proteins SNRPD1, SNRPD2, SNRPE, SNRPF and SNRPG are trapped in an inactive 6S pICln-Sm complex by the chaperone CLNS1A that controls the assembly of the core snRNP. Dissociation by the SMN complex of CLNS1A from the trapped Sm proteins and their transfer to an SMN-Sm complex triggers the assembly of core snRNPs and their transport to the nucleus.</text>
</comment>
<evidence type="ECO:0000256" key="4">
    <source>
        <dbReference type="ARBA" id="ARBA00015653"/>
    </source>
</evidence>
<dbReference type="PRINTS" id="PR01348">
    <property type="entry name" value="ICLNCHANNEL"/>
</dbReference>
<feature type="region of interest" description="Disordered" evidence="8">
    <location>
        <begin position="180"/>
        <end position="204"/>
    </location>
</feature>
<sequence>MVVLTTFPPPSDGIVRQEDSCQAYIGNKHLGAGTLYIAESCLSWVGEDSRGFSLEYPDISLHAVSKDVSYFPHECLYLLVNGSLEDKEEGMGDDDSTEEDDGEDDEKTTDVRFVPADKQYLELMFAAMSDCQVLHPDEDDSNSEDDIGVESSVAGQEGDVVLTQQGQATLQRLEAMLQAGQQGNGNVENMDTDGQFDDADQPDH</sequence>
<evidence type="ECO:0000313" key="10">
    <source>
        <dbReference type="RefSeq" id="XP_014673892.1"/>
    </source>
</evidence>
<feature type="compositionally biased region" description="Acidic residues" evidence="8">
    <location>
        <begin position="190"/>
        <end position="204"/>
    </location>
</feature>
<dbReference type="InterPro" id="IPR011993">
    <property type="entry name" value="PH-like_dom_sf"/>
</dbReference>
<comment type="similarity">
    <text evidence="3">Belongs to the pICln (TC 1.A.47) family.</text>
</comment>
<dbReference type="InterPro" id="IPR003521">
    <property type="entry name" value="ICln"/>
</dbReference>
<name>A0ABM1ENX2_PRICU</name>
<accession>A0ABM1ENX2</accession>